<accession>A0A6M0K779</accession>
<keyword evidence="3" id="KW-1185">Reference proteome</keyword>
<evidence type="ECO:0000256" key="1">
    <source>
        <dbReference type="SAM" id="MobiDB-lite"/>
    </source>
</evidence>
<sequence>MGNDMIYSRRMETAKRGERPAAPRTAMSEEPPMPDGWDADVLRSPPLAGQTEQSKKLVSERSMQAQLLRNIPFIIQHVV</sequence>
<dbReference type="EMBL" id="JAAIJQ010000153">
    <property type="protein sequence ID" value="NEV65124.1"/>
    <property type="molecule type" value="Genomic_DNA"/>
</dbReference>
<evidence type="ECO:0000313" key="3">
    <source>
        <dbReference type="Proteomes" id="UP000483379"/>
    </source>
</evidence>
<organism evidence="2 3">
    <name type="scientific">Thiorhodococcus minor</name>
    <dbReference type="NCBI Taxonomy" id="57489"/>
    <lineage>
        <taxon>Bacteria</taxon>
        <taxon>Pseudomonadati</taxon>
        <taxon>Pseudomonadota</taxon>
        <taxon>Gammaproteobacteria</taxon>
        <taxon>Chromatiales</taxon>
        <taxon>Chromatiaceae</taxon>
        <taxon>Thiorhodococcus</taxon>
    </lineage>
</organism>
<dbReference type="AlphaFoldDB" id="A0A6M0K779"/>
<feature type="compositionally biased region" description="Basic and acidic residues" evidence="1">
    <location>
        <begin position="7"/>
        <end position="21"/>
    </location>
</feature>
<feature type="region of interest" description="Disordered" evidence="1">
    <location>
        <begin position="1"/>
        <end position="56"/>
    </location>
</feature>
<protein>
    <submittedName>
        <fullName evidence="2">Uncharacterized protein</fullName>
    </submittedName>
</protein>
<comment type="caution">
    <text evidence="2">The sequence shown here is derived from an EMBL/GenBank/DDBJ whole genome shotgun (WGS) entry which is preliminary data.</text>
</comment>
<evidence type="ECO:0000313" key="2">
    <source>
        <dbReference type="EMBL" id="NEV65124.1"/>
    </source>
</evidence>
<gene>
    <name evidence="2" type="ORF">G3446_25300</name>
</gene>
<proteinExistence type="predicted"/>
<dbReference type="Proteomes" id="UP000483379">
    <property type="component" value="Unassembled WGS sequence"/>
</dbReference>
<reference evidence="2 3" key="1">
    <citation type="submission" date="2020-02" db="EMBL/GenBank/DDBJ databases">
        <title>Genome sequences of Thiorhodococcus mannitoliphagus and Thiorhodococcus minor, purple sulfur photosynthetic bacteria in the gammaproteobacterial family, Chromatiaceae.</title>
        <authorList>
            <person name="Aviles F.A."/>
            <person name="Meyer T.E."/>
            <person name="Kyndt J.A."/>
        </authorList>
    </citation>
    <scope>NUCLEOTIDE SEQUENCE [LARGE SCALE GENOMIC DNA]</scope>
    <source>
        <strain evidence="2 3">DSM 11518</strain>
    </source>
</reference>
<name>A0A6M0K779_9GAMM</name>